<dbReference type="RefSeq" id="WP_012383678.1">
    <property type="nucleotide sequence ID" value="NC_010581.1"/>
</dbReference>
<dbReference type="OrthoDB" id="8161815at2"/>
<feature type="signal peptide" evidence="1">
    <location>
        <begin position="1"/>
        <end position="27"/>
    </location>
</feature>
<dbReference type="AlphaFoldDB" id="B2IGD5"/>
<evidence type="ECO:0000313" key="2">
    <source>
        <dbReference type="EMBL" id="ACB94320.1"/>
    </source>
</evidence>
<evidence type="ECO:0000256" key="1">
    <source>
        <dbReference type="SAM" id="SignalP"/>
    </source>
</evidence>
<dbReference type="PROSITE" id="PS51257">
    <property type="entry name" value="PROKAR_LIPOPROTEIN"/>
    <property type="match status" value="1"/>
</dbReference>
<evidence type="ECO:0000313" key="3">
    <source>
        <dbReference type="Proteomes" id="UP000001695"/>
    </source>
</evidence>
<dbReference type="HOGENOM" id="CLU_168789_0_0_5"/>
<dbReference type="eggNOG" id="ENOG50332C3">
    <property type="taxonomic scope" value="Bacteria"/>
</dbReference>
<name>B2IGD5_BEII9</name>
<gene>
    <name evidence="2" type="ordered locus">Bind_0670</name>
</gene>
<feature type="chain" id="PRO_5002778730" description="Lipoprotein" evidence="1">
    <location>
        <begin position="28"/>
        <end position="116"/>
    </location>
</feature>
<reference evidence="3" key="1">
    <citation type="submission" date="2008-03" db="EMBL/GenBank/DDBJ databases">
        <title>Complete sequence of chromosome of Beijerinckia indica subsp. indica ATCC 9039.</title>
        <authorList>
            <consortium name="US DOE Joint Genome Institute"/>
            <person name="Copeland A."/>
            <person name="Lucas S."/>
            <person name="Lapidus A."/>
            <person name="Glavina del Rio T."/>
            <person name="Dalin E."/>
            <person name="Tice H."/>
            <person name="Bruce D."/>
            <person name="Goodwin L."/>
            <person name="Pitluck S."/>
            <person name="LaButti K."/>
            <person name="Schmutz J."/>
            <person name="Larimer F."/>
            <person name="Land M."/>
            <person name="Hauser L."/>
            <person name="Kyrpides N."/>
            <person name="Mikhailova N."/>
            <person name="Dunfield P.F."/>
            <person name="Dedysh S.N."/>
            <person name="Liesack W."/>
            <person name="Saw J.H."/>
            <person name="Alam M."/>
            <person name="Chen Y."/>
            <person name="Murrell J.C."/>
            <person name="Richardson P."/>
        </authorList>
    </citation>
    <scope>NUCLEOTIDE SEQUENCE [LARGE SCALE GENOMIC DNA]</scope>
    <source>
        <strain evidence="3">ATCC 9039 / DSM 1715 / NCIMB 8712</strain>
    </source>
</reference>
<dbReference type="EMBL" id="CP001016">
    <property type="protein sequence ID" value="ACB94320.1"/>
    <property type="molecule type" value="Genomic_DNA"/>
</dbReference>
<dbReference type="KEGG" id="bid:Bind_0670"/>
<keyword evidence="1" id="KW-0732">Signal</keyword>
<evidence type="ECO:0008006" key="4">
    <source>
        <dbReference type="Google" id="ProtNLM"/>
    </source>
</evidence>
<reference evidence="2 3" key="2">
    <citation type="journal article" date="2010" name="J. Bacteriol.">
        <title>Complete genome sequence of Beijerinckia indica subsp. indica.</title>
        <authorList>
            <person name="Tamas I."/>
            <person name="Dedysh S.N."/>
            <person name="Liesack W."/>
            <person name="Stott M.B."/>
            <person name="Alam M."/>
            <person name="Murrell J.C."/>
            <person name="Dunfield P.F."/>
        </authorList>
    </citation>
    <scope>NUCLEOTIDE SEQUENCE [LARGE SCALE GENOMIC DNA]</scope>
    <source>
        <strain evidence="3">ATCC 9039 / DSM 1715 / NCIMB 8712</strain>
    </source>
</reference>
<proteinExistence type="predicted"/>
<protein>
    <recommendedName>
        <fullName evidence="4">Lipoprotein</fullName>
    </recommendedName>
</protein>
<dbReference type="Proteomes" id="UP000001695">
    <property type="component" value="Chromosome"/>
</dbReference>
<keyword evidence="3" id="KW-1185">Reference proteome</keyword>
<accession>B2IGD5</accession>
<organism evidence="2 3">
    <name type="scientific">Beijerinckia indica subsp. indica (strain ATCC 9039 / DSM 1715 / NCIMB 8712)</name>
    <dbReference type="NCBI Taxonomy" id="395963"/>
    <lineage>
        <taxon>Bacteria</taxon>
        <taxon>Pseudomonadati</taxon>
        <taxon>Pseudomonadota</taxon>
        <taxon>Alphaproteobacteria</taxon>
        <taxon>Hyphomicrobiales</taxon>
        <taxon>Beijerinckiaceae</taxon>
        <taxon>Beijerinckia</taxon>
    </lineage>
</organism>
<sequence length="116" mass="12031">MQKVRLASTAGALLLALGLGACNQTTAANQPQVVAAAVPTGTAPRPDLPPQAACTKDYDHYQDILKADVTTGNVDQKVYEQIQGELSKASSACAAGRDGEALALIRASKSRHGYHA</sequence>